<name>A0ABX6TPX3_9ABAC</name>
<sequence>MMTLTLITSAILASYIETNVTLREGNIKFDEKTLSDKDIDSIFAIIMNEISKIEKTESSDVNYTKIIIGLLILITIFTLKTKIYRISTCWRRKKQQRRWFKSYNDVNDDAPLENITIQELNYNVIADNRHQRRHRNEKYTQTT</sequence>
<organism evidence="2 3">
    <name type="scientific">Spodoptera eridania nucleopolyhedrovirus</name>
    <dbReference type="NCBI Taxonomy" id="2315721"/>
    <lineage>
        <taxon>Viruses</taxon>
        <taxon>Viruses incertae sedis</taxon>
        <taxon>Naldaviricetes</taxon>
        <taxon>Lefavirales</taxon>
        <taxon>Baculoviridae</taxon>
        <taxon>Alphabaculovirus</taxon>
        <taxon>Alphabaculovirus speridaniae</taxon>
    </lineage>
</organism>
<evidence type="ECO:0000256" key="1">
    <source>
        <dbReference type="SAM" id="Phobius"/>
    </source>
</evidence>
<reference evidence="2 3" key="1">
    <citation type="journal article" date="2020" name="Genomics">
        <title>Characterization of a novel alphabaculovirus isolated from the Southern armyworm, Spodoptera eridania (Cramer, 1782) (Lepidoptera: Noctuidae) and the evolution of odv-e66, a bacterium-acquired baculoviral chondroitinase gene.</title>
        <authorList>
            <person name="Rodrigues D.T."/>
            <person name="Peterson L."/>
            <person name="de Oliveira L.B."/>
            <person name="Sosa-Gomez D.R."/>
            <person name="Ribeiro B.M."/>
            <person name="Ardisson-Araujo D.M.P."/>
        </authorList>
    </citation>
    <scope>NUCLEOTIDE SEQUENCE [LARGE SCALE GENOMIC DNA]</scope>
    <source>
        <strain evidence="2">CNPSo-165</strain>
    </source>
</reference>
<keyword evidence="1" id="KW-1133">Transmembrane helix</keyword>
<evidence type="ECO:0000313" key="2">
    <source>
        <dbReference type="EMBL" id="QNV47776.1"/>
    </source>
</evidence>
<proteinExistence type="predicted"/>
<dbReference type="GeneID" id="80539035"/>
<dbReference type="Proteomes" id="UP000831439">
    <property type="component" value="Segment"/>
</dbReference>
<accession>A0ABX6TPX3</accession>
<keyword evidence="1" id="KW-0812">Transmembrane</keyword>
<protein>
    <submittedName>
        <fullName evidence="2">Uncharacterized protein</fullName>
    </submittedName>
</protein>
<keyword evidence="1" id="KW-0472">Membrane</keyword>
<keyword evidence="3" id="KW-1185">Reference proteome</keyword>
<evidence type="ECO:0000313" key="3">
    <source>
        <dbReference type="Proteomes" id="UP000831439"/>
    </source>
</evidence>
<dbReference type="EMBL" id="MT040195">
    <property type="protein sequence ID" value="QNV47776.1"/>
    <property type="molecule type" value="Genomic_DNA"/>
</dbReference>
<dbReference type="RefSeq" id="YP_010800431.1">
    <property type="nucleotide sequence ID" value="NC_076869.1"/>
</dbReference>
<feature type="transmembrane region" description="Helical" evidence="1">
    <location>
        <begin position="66"/>
        <end position="84"/>
    </location>
</feature>